<keyword evidence="6" id="KW-1185">Reference proteome</keyword>
<dbReference type="InterPro" id="IPR036390">
    <property type="entry name" value="WH_DNA-bd_sf"/>
</dbReference>
<evidence type="ECO:0000313" key="6">
    <source>
        <dbReference type="Proteomes" id="UP000677082"/>
    </source>
</evidence>
<dbReference type="InterPro" id="IPR036388">
    <property type="entry name" value="WH-like_DNA-bd_sf"/>
</dbReference>
<dbReference type="InterPro" id="IPR002577">
    <property type="entry name" value="HTH_HxlR"/>
</dbReference>
<keyword evidence="2" id="KW-0238">DNA-binding</keyword>
<keyword evidence="1" id="KW-0805">Transcription regulation</keyword>
<evidence type="ECO:0000313" key="5">
    <source>
        <dbReference type="EMBL" id="GIM96817.1"/>
    </source>
</evidence>
<dbReference type="SUPFAM" id="SSF46785">
    <property type="entry name" value="Winged helix' DNA-binding domain"/>
    <property type="match status" value="1"/>
</dbReference>
<keyword evidence="3" id="KW-0804">Transcription</keyword>
<evidence type="ECO:0000256" key="2">
    <source>
        <dbReference type="ARBA" id="ARBA00023125"/>
    </source>
</evidence>
<comment type="caution">
    <text evidence="5">The sequence shown here is derived from an EMBL/GenBank/DDBJ whole genome shotgun (WGS) entry which is preliminary data.</text>
</comment>
<gene>
    <name evidence="5" type="ORF">Ato02nite_086100</name>
</gene>
<protein>
    <submittedName>
        <fullName evidence="5">HxlR family transcriptional regulator</fullName>
    </submittedName>
</protein>
<dbReference type="PANTHER" id="PTHR33204:SF37">
    <property type="entry name" value="HTH-TYPE TRANSCRIPTIONAL REGULATOR YODB"/>
    <property type="match status" value="1"/>
</dbReference>
<feature type="domain" description="HTH hxlR-type" evidence="4">
    <location>
        <begin position="15"/>
        <end position="114"/>
    </location>
</feature>
<dbReference type="Proteomes" id="UP000677082">
    <property type="component" value="Unassembled WGS sequence"/>
</dbReference>
<evidence type="ECO:0000256" key="1">
    <source>
        <dbReference type="ARBA" id="ARBA00023015"/>
    </source>
</evidence>
<dbReference type="RefSeq" id="WP_213012479.1">
    <property type="nucleotide sequence ID" value="NZ_BOQN01000128.1"/>
</dbReference>
<dbReference type="PROSITE" id="PS51118">
    <property type="entry name" value="HTH_HXLR"/>
    <property type="match status" value="1"/>
</dbReference>
<evidence type="ECO:0000256" key="3">
    <source>
        <dbReference type="ARBA" id="ARBA00023163"/>
    </source>
</evidence>
<dbReference type="GO" id="GO:0003677">
    <property type="term" value="F:DNA binding"/>
    <property type="evidence" value="ECO:0007669"/>
    <property type="project" value="UniProtKB-KW"/>
</dbReference>
<organism evidence="5 6">
    <name type="scientific">Paractinoplanes toevensis</name>
    <dbReference type="NCBI Taxonomy" id="571911"/>
    <lineage>
        <taxon>Bacteria</taxon>
        <taxon>Bacillati</taxon>
        <taxon>Actinomycetota</taxon>
        <taxon>Actinomycetes</taxon>
        <taxon>Micromonosporales</taxon>
        <taxon>Micromonosporaceae</taxon>
        <taxon>Paractinoplanes</taxon>
    </lineage>
</organism>
<dbReference type="Pfam" id="PF01638">
    <property type="entry name" value="HxlR"/>
    <property type="match status" value="1"/>
</dbReference>
<sequence length="120" mass="13352">MPRDADDCMDFVADCRLRMATDLFTHVWDPVVLAALTVGPQRRRALRATIGGISDKALTEALHRLTTNGLAERQWYAEAPPRVDYALTPLGRTFADGPMRALATWVTRYGDDLFAAQETS</sequence>
<dbReference type="AlphaFoldDB" id="A0A919WAU9"/>
<proteinExistence type="predicted"/>
<dbReference type="PANTHER" id="PTHR33204">
    <property type="entry name" value="TRANSCRIPTIONAL REGULATOR, MARR FAMILY"/>
    <property type="match status" value="1"/>
</dbReference>
<accession>A0A919WAU9</accession>
<dbReference type="EMBL" id="BOQN01000128">
    <property type="protein sequence ID" value="GIM96817.1"/>
    <property type="molecule type" value="Genomic_DNA"/>
</dbReference>
<reference evidence="5 6" key="1">
    <citation type="submission" date="2021-03" db="EMBL/GenBank/DDBJ databases">
        <title>Whole genome shotgun sequence of Actinoplanes toevensis NBRC 105298.</title>
        <authorList>
            <person name="Komaki H."/>
            <person name="Tamura T."/>
        </authorList>
    </citation>
    <scope>NUCLEOTIDE SEQUENCE [LARGE SCALE GENOMIC DNA]</scope>
    <source>
        <strain evidence="5 6">NBRC 105298</strain>
    </source>
</reference>
<dbReference type="Gene3D" id="1.10.10.10">
    <property type="entry name" value="Winged helix-like DNA-binding domain superfamily/Winged helix DNA-binding domain"/>
    <property type="match status" value="1"/>
</dbReference>
<evidence type="ECO:0000259" key="4">
    <source>
        <dbReference type="PROSITE" id="PS51118"/>
    </source>
</evidence>
<name>A0A919WAU9_9ACTN</name>